<dbReference type="PROSITE" id="PS00138">
    <property type="entry name" value="SUBTILASE_SER"/>
    <property type="match status" value="1"/>
</dbReference>
<protein>
    <recommendedName>
        <fullName evidence="7">Peptidase S8/S53 domain-containing protein</fullName>
    </recommendedName>
</protein>
<dbReference type="Gene3D" id="3.30.70.80">
    <property type="entry name" value="Peptidase S8 propeptide/proteinase inhibitor I9"/>
    <property type="match status" value="1"/>
</dbReference>
<dbReference type="InterPro" id="IPR034193">
    <property type="entry name" value="PCSK9_ProteinaseK-like"/>
</dbReference>
<reference evidence="9" key="1">
    <citation type="submission" date="2015-08" db="EMBL/GenBank/DDBJ databases">
        <authorList>
            <person name="Babu N.S."/>
            <person name="Beckwith C.J."/>
            <person name="Beseler K.G."/>
            <person name="Brison A."/>
            <person name="Carone J.V."/>
            <person name="Caskin T.P."/>
            <person name="Diamond M."/>
            <person name="Durham M.E."/>
            <person name="Foxe J.M."/>
            <person name="Go M."/>
            <person name="Henderson B.A."/>
            <person name="Jones I.B."/>
            <person name="McGettigan J.A."/>
            <person name="Micheletti S.J."/>
            <person name="Nasrallah M.E."/>
            <person name="Ortiz D."/>
            <person name="Piller C.R."/>
            <person name="Privatt S.R."/>
            <person name="Schneider S.L."/>
            <person name="Sharp S."/>
            <person name="Smith T.C."/>
            <person name="Stanton J.D."/>
            <person name="Ullery H.E."/>
            <person name="Wilson R.J."/>
            <person name="Serrano M.G."/>
            <person name="Buck G."/>
            <person name="Lee V."/>
            <person name="Wang Y."/>
            <person name="Carvalho R."/>
            <person name="Voegtly L."/>
            <person name="Shi R."/>
            <person name="Duckworth R."/>
            <person name="Johnson A."/>
            <person name="Loviza R."/>
            <person name="Walstead R."/>
            <person name="Shah Z."/>
            <person name="Kiflezghi M."/>
            <person name="Wade K."/>
            <person name="Ball S.L."/>
            <person name="Bradley K.W."/>
            <person name="Asai D.J."/>
            <person name="Bowman C.A."/>
            <person name="Russell D.A."/>
            <person name="Pope W.H."/>
            <person name="Jacobs-Sera D."/>
            <person name="Hendrix R.W."/>
            <person name="Hatfull G.F."/>
        </authorList>
    </citation>
    <scope>NUCLEOTIDE SEQUENCE</scope>
</reference>
<dbReference type="InterPro" id="IPR015500">
    <property type="entry name" value="Peptidase_S8_subtilisin-rel"/>
</dbReference>
<dbReference type="InterPro" id="IPR050131">
    <property type="entry name" value="Peptidase_S8_subtilisin-like"/>
</dbReference>
<proteinExistence type="inferred from homology"/>
<gene>
    <name evidence="9" type="ORF">g.95209</name>
    <name evidence="8" type="ORF">g.95214</name>
</gene>
<dbReference type="PROSITE" id="PS00136">
    <property type="entry name" value="SUBTILASE_ASP"/>
    <property type="match status" value="1"/>
</dbReference>
<dbReference type="InterPro" id="IPR000209">
    <property type="entry name" value="Peptidase_S8/S53_dom"/>
</dbReference>
<dbReference type="GO" id="GO:0004252">
    <property type="term" value="F:serine-type endopeptidase activity"/>
    <property type="evidence" value="ECO:0007669"/>
    <property type="project" value="UniProtKB-UniRule"/>
</dbReference>
<dbReference type="FunFam" id="3.40.50.200:FF:000016">
    <property type="entry name" value="Proprotein convertase subtilisin/kexin type 9"/>
    <property type="match status" value="1"/>
</dbReference>
<organism evidence="9">
    <name type="scientific">Auxenochlorella protothecoides</name>
    <name type="common">Green microalga</name>
    <name type="synonym">Chlorella protothecoides</name>
    <dbReference type="NCBI Taxonomy" id="3075"/>
    <lineage>
        <taxon>Eukaryota</taxon>
        <taxon>Viridiplantae</taxon>
        <taxon>Chlorophyta</taxon>
        <taxon>core chlorophytes</taxon>
        <taxon>Trebouxiophyceae</taxon>
        <taxon>Chlorellales</taxon>
        <taxon>Chlorellaceae</taxon>
        <taxon>Auxenochlorella</taxon>
    </lineage>
</organism>
<evidence type="ECO:0000256" key="2">
    <source>
        <dbReference type="ARBA" id="ARBA00022670"/>
    </source>
</evidence>
<dbReference type="GO" id="GO:0006508">
    <property type="term" value="P:proteolysis"/>
    <property type="evidence" value="ECO:0007669"/>
    <property type="project" value="UniProtKB-KW"/>
</dbReference>
<comment type="similarity">
    <text evidence="1 5 6">Belongs to the peptidase S8 family.</text>
</comment>
<evidence type="ECO:0000313" key="8">
    <source>
        <dbReference type="EMBL" id="JAT73612.1"/>
    </source>
</evidence>
<dbReference type="InterPro" id="IPR036852">
    <property type="entry name" value="Peptidase_S8/S53_dom_sf"/>
</dbReference>
<feature type="domain" description="Peptidase S8/S53" evidence="7">
    <location>
        <begin position="190"/>
        <end position="427"/>
    </location>
</feature>
<dbReference type="GO" id="GO:0005615">
    <property type="term" value="C:extracellular space"/>
    <property type="evidence" value="ECO:0007669"/>
    <property type="project" value="TreeGrafter"/>
</dbReference>
<feature type="active site" description="Charge relay system" evidence="5">
    <location>
        <position position="197"/>
    </location>
</feature>
<keyword evidence="3 5" id="KW-0378">Hydrolase</keyword>
<dbReference type="InterPro" id="IPR023827">
    <property type="entry name" value="Peptidase_S8_Asp-AS"/>
</dbReference>
<dbReference type="EMBL" id="GDKF01003871">
    <property type="protein sequence ID" value="JAT74751.1"/>
    <property type="molecule type" value="Transcribed_RNA"/>
</dbReference>
<feature type="active site" description="Charge relay system" evidence="5">
    <location>
        <position position="391"/>
    </location>
</feature>
<evidence type="ECO:0000256" key="3">
    <source>
        <dbReference type="ARBA" id="ARBA00022801"/>
    </source>
</evidence>
<evidence type="ECO:0000256" key="4">
    <source>
        <dbReference type="ARBA" id="ARBA00022825"/>
    </source>
</evidence>
<dbReference type="InterPro" id="IPR037045">
    <property type="entry name" value="S8pro/Inhibitor_I9_sf"/>
</dbReference>
<dbReference type="AlphaFoldDB" id="A0A1D2A6R4"/>
<dbReference type="PANTHER" id="PTHR43806">
    <property type="entry name" value="PEPTIDASE S8"/>
    <property type="match status" value="1"/>
</dbReference>
<dbReference type="SUPFAM" id="SSF52743">
    <property type="entry name" value="Subtilisin-like"/>
    <property type="match status" value="1"/>
</dbReference>
<keyword evidence="4 5" id="KW-0720">Serine protease</keyword>
<evidence type="ECO:0000259" key="7">
    <source>
        <dbReference type="Pfam" id="PF00082"/>
    </source>
</evidence>
<evidence type="ECO:0000313" key="9">
    <source>
        <dbReference type="EMBL" id="JAT74751.1"/>
    </source>
</evidence>
<evidence type="ECO:0000256" key="6">
    <source>
        <dbReference type="RuleBase" id="RU003355"/>
    </source>
</evidence>
<name>A0A1D2A6R4_AUXPR</name>
<dbReference type="PROSITE" id="PS51892">
    <property type="entry name" value="SUBTILASE"/>
    <property type="match status" value="1"/>
</dbReference>
<dbReference type="PANTHER" id="PTHR43806:SF11">
    <property type="entry name" value="CEREVISIN-RELATED"/>
    <property type="match status" value="1"/>
</dbReference>
<keyword evidence="2 5" id="KW-0645">Protease</keyword>
<accession>A0A1D2A6R4</accession>
<evidence type="ECO:0000256" key="5">
    <source>
        <dbReference type="PROSITE-ProRule" id="PRU01240"/>
    </source>
</evidence>
<evidence type="ECO:0000256" key="1">
    <source>
        <dbReference type="ARBA" id="ARBA00011073"/>
    </source>
</evidence>
<dbReference type="Pfam" id="PF00082">
    <property type="entry name" value="Peptidase_S8"/>
    <property type="match status" value="1"/>
</dbReference>
<dbReference type="Gene3D" id="3.40.50.200">
    <property type="entry name" value="Peptidase S8/S53 domain"/>
    <property type="match status" value="1"/>
</dbReference>
<feature type="active site" description="Charge relay system" evidence="5">
    <location>
        <position position="237"/>
    </location>
</feature>
<dbReference type="PRINTS" id="PR00723">
    <property type="entry name" value="SUBTILISIN"/>
</dbReference>
<dbReference type="EMBL" id="GDKF01005010">
    <property type="protein sequence ID" value="JAT73612.1"/>
    <property type="molecule type" value="Transcribed_RNA"/>
</dbReference>
<dbReference type="InterPro" id="IPR023828">
    <property type="entry name" value="Peptidase_S8_Ser-AS"/>
</dbReference>
<sequence length="440" mass="46261">MVTFRETRMPHSGRHLLTRLWSTITILLILCFTTSQARTLSSSAPASSSVGSSPSREVIVSFKSSVSIELLIDICNELKSLSAAKCQQVFTSVIRGFAGMLDQEDQESLRSSHGSDIQSMEDNTQLHTAELVSKSSEMTLLSYSPPRLSTRGSLWTQDGPAWPLQRINRRRWSPGMSPPADYAFSALGSGVNAYIVDTGIRLSHREFASFPDGTGASRALPAMSVFGDDDANDCNGHGTHNAALLGGLTFGVAKNTTLWSVRAVDCDGTTSVVALLQGLDWVARNAQRPAVVNLSLRSTTGSSALADAATRLVTEFQLPVVVAAGNEGSQACGSSPGNATGVLTVGASTMQNAAWNLTNWGPCVRLYAPGANIVSADSASDTAVSLRSGTSMSCPMVAGVAAQFLEFQPDARAAEVALALKEHATTGAMSLATIAKGQSL</sequence>
<dbReference type="CDD" id="cd04077">
    <property type="entry name" value="Peptidases_S8_PCSK9_ProteinaseK_like"/>
    <property type="match status" value="1"/>
</dbReference>